<dbReference type="EMBL" id="JAESND010000002">
    <property type="protein sequence ID" value="MBM3115522.1"/>
    <property type="molecule type" value="Genomic_DNA"/>
</dbReference>
<dbReference type="InterPro" id="IPR021866">
    <property type="entry name" value="SpoIIAA-like"/>
</dbReference>
<proteinExistence type="predicted"/>
<evidence type="ECO:0000313" key="2">
    <source>
        <dbReference type="Proteomes" id="UP000809431"/>
    </source>
</evidence>
<comment type="caution">
    <text evidence="1">The sequence shown here is derived from an EMBL/GenBank/DDBJ whole genome shotgun (WGS) entry which is preliminary data.</text>
</comment>
<dbReference type="InterPro" id="IPR038396">
    <property type="entry name" value="SpoIIAA-like_sf"/>
</dbReference>
<name>A0ABS2BIS7_9NEIS</name>
<keyword evidence="2" id="KW-1185">Reference proteome</keyword>
<dbReference type="Gene3D" id="3.40.50.10600">
    <property type="entry name" value="SpoIIaa-like domains"/>
    <property type="match status" value="1"/>
</dbReference>
<dbReference type="Proteomes" id="UP000809431">
    <property type="component" value="Unassembled WGS sequence"/>
</dbReference>
<dbReference type="SUPFAM" id="SSF52091">
    <property type="entry name" value="SpoIIaa-like"/>
    <property type="match status" value="1"/>
</dbReference>
<organism evidence="1 2">
    <name type="scientific">Jeongeupia naejangsanensis</name>
    <dbReference type="NCBI Taxonomy" id="613195"/>
    <lineage>
        <taxon>Bacteria</taxon>
        <taxon>Pseudomonadati</taxon>
        <taxon>Pseudomonadota</taxon>
        <taxon>Betaproteobacteria</taxon>
        <taxon>Neisseriales</taxon>
        <taxon>Chitinibacteraceae</taxon>
        <taxon>Jeongeupia</taxon>
    </lineage>
</organism>
<dbReference type="Pfam" id="PF11964">
    <property type="entry name" value="SpoIIAA-like"/>
    <property type="match status" value="1"/>
</dbReference>
<gene>
    <name evidence="1" type="ORF">JMJ54_06765</name>
</gene>
<dbReference type="RefSeq" id="WP_203537183.1">
    <property type="nucleotide sequence ID" value="NZ_JAESND010000002.1"/>
</dbReference>
<evidence type="ECO:0000313" key="1">
    <source>
        <dbReference type="EMBL" id="MBM3115522.1"/>
    </source>
</evidence>
<protein>
    <submittedName>
        <fullName evidence="1">STAS/SEC14 domain-containing protein</fullName>
    </submittedName>
</protein>
<reference evidence="1 2" key="1">
    <citation type="submission" date="2021-01" db="EMBL/GenBank/DDBJ databases">
        <title>Draft Genome Sequence and Polyhydroxyalkanoate Biosynthetic Potential of Jeongeupia naejangsanensis Type Strain DSM 24253.</title>
        <authorList>
            <person name="Turrini P."/>
            <person name="Artuso I."/>
            <person name="Lugli G.A."/>
            <person name="Frangipani E."/>
            <person name="Ventura M."/>
            <person name="Visca P."/>
        </authorList>
    </citation>
    <scope>NUCLEOTIDE SEQUENCE [LARGE SCALE GENOMIC DNA]</scope>
    <source>
        <strain evidence="1 2">DSM 24253</strain>
    </source>
</reference>
<accession>A0ABS2BIS7</accession>
<dbReference type="InterPro" id="IPR036513">
    <property type="entry name" value="STAS_dom_sf"/>
</dbReference>
<sequence>MITISHEAHYIYVAVLNEFTVQDFKEFEDSVLYELRFHGSANLLFDLSGMLGYTIDMAVEEVRFVRKHRRDFGRVAIVSNDQWVTWSAWVNNLLSDAEVEVFDDIDEARAWLELTTFKAETE</sequence>